<feature type="compositionally biased region" description="Acidic residues" evidence="5">
    <location>
        <begin position="412"/>
        <end position="421"/>
    </location>
</feature>
<feature type="region of interest" description="Disordered" evidence="5">
    <location>
        <begin position="205"/>
        <end position="366"/>
    </location>
</feature>
<reference evidence="7" key="1">
    <citation type="journal article" date="2022" name="G3 (Bethesda)">
        <title>High quality genome of the basidiomycete yeast Dioszegia hungarica PDD-24b-2 isolated from cloud water.</title>
        <authorList>
            <person name="Jarrige D."/>
            <person name="Haridas S."/>
            <person name="Bleykasten-Grosshans C."/>
            <person name="Joly M."/>
            <person name="Nadalig T."/>
            <person name="Sancelme M."/>
            <person name="Vuilleumier S."/>
            <person name="Grigoriev I.V."/>
            <person name="Amato P."/>
            <person name="Bringel F."/>
        </authorList>
    </citation>
    <scope>NUCLEOTIDE SEQUENCE</scope>
    <source>
        <strain evidence="7">PDD-24b-2</strain>
    </source>
</reference>
<dbReference type="PANTHER" id="PTHR11224:SF10">
    <property type="entry name" value="IP09428P-RELATED"/>
    <property type="match status" value="1"/>
</dbReference>
<dbReference type="SUPFAM" id="SSF90229">
    <property type="entry name" value="CCCH zinc finger"/>
    <property type="match status" value="1"/>
</dbReference>
<dbReference type="EMBL" id="JAKWFO010000014">
    <property type="protein sequence ID" value="KAI9632665.1"/>
    <property type="molecule type" value="Genomic_DNA"/>
</dbReference>
<keyword evidence="2 4" id="KW-0863">Zinc-finger</keyword>
<evidence type="ECO:0000256" key="5">
    <source>
        <dbReference type="SAM" id="MobiDB-lite"/>
    </source>
</evidence>
<evidence type="ECO:0000313" key="8">
    <source>
        <dbReference type="Proteomes" id="UP001164286"/>
    </source>
</evidence>
<feature type="zinc finger region" description="C3H1-type" evidence="4">
    <location>
        <begin position="176"/>
        <end position="203"/>
    </location>
</feature>
<keyword evidence="1 4" id="KW-0479">Metal-binding</keyword>
<evidence type="ECO:0000256" key="4">
    <source>
        <dbReference type="PROSITE-ProRule" id="PRU00723"/>
    </source>
</evidence>
<evidence type="ECO:0000256" key="3">
    <source>
        <dbReference type="ARBA" id="ARBA00022833"/>
    </source>
</evidence>
<feature type="compositionally biased region" description="Low complexity" evidence="5">
    <location>
        <begin position="113"/>
        <end position="145"/>
    </location>
</feature>
<sequence>MSVPLPSPSALQSPTSAKAIPRGRPTPTSLGAGNESHSPASPGQSPAQGGQLRGSGSRERRGSRSGTRPGSAALGQSPGDGVNWRERTMGGGQGQKSKGPERTVGGFGKKEVPSPTAASGGGASAIPGSAAAATESAAKKALSAEKTAALAHVPCRFYKSGTCTAGDSCPFSHEGGGKKEVCQWFLKGNCKFGHKCALAHLRPGEPISMDRKNKRAAQMDAKADPKLESKDEKPAPGPAPEETPAAPVPIRSAASTHQTPPTTMQSRGTGSSPMREPYGPPSAMGAGSPSGGFMGRSPGAFGASPNRPSPLSASFSARLTVPGSFALKGSPTTAVQPLRQPATAGPTSGFSASLSHSPLTSEYAKPPLSASLADSSYLRRSIWAHSEKADEVLSPRRPIAPASVSRAQADVFDNDDDDDHGEDLIPSSLSDLLTPMERARRKSRRDSNDYFGASPARSGSQVSPNPRWLGERLAQSANATMGPPNFLQGLWSPTGSDARQGSTGSGSTAGGDFTFGPATAAPTPKHSLLSQQRSPVSSLRASSCSSSSTNSRPAVSARGMAGGADVDLTTHLVPPQFPRVANPSSPSARALSEHAPGMSLPGGVAAGMSRLHLQDEAEMTRSSHRGGSGHRREEEKREEVDKGEDREEVMFAMDG</sequence>
<name>A0AA38H225_9TREE</name>
<keyword evidence="3 4" id="KW-0862">Zinc</keyword>
<dbReference type="Pfam" id="PF00642">
    <property type="entry name" value="zf-CCCH"/>
    <property type="match status" value="1"/>
</dbReference>
<dbReference type="SMART" id="SM00356">
    <property type="entry name" value="ZnF_C3H1"/>
    <property type="match status" value="2"/>
</dbReference>
<dbReference type="InterPro" id="IPR000571">
    <property type="entry name" value="Znf_CCCH"/>
</dbReference>
<evidence type="ECO:0000313" key="7">
    <source>
        <dbReference type="EMBL" id="KAI9632665.1"/>
    </source>
</evidence>
<comment type="caution">
    <text evidence="7">The sequence shown here is derived from an EMBL/GenBank/DDBJ whole genome shotgun (WGS) entry which is preliminary data.</text>
</comment>
<feature type="region of interest" description="Disordered" evidence="5">
    <location>
        <begin position="389"/>
        <end position="655"/>
    </location>
</feature>
<feature type="compositionally biased region" description="Basic and acidic residues" evidence="5">
    <location>
        <begin position="221"/>
        <end position="234"/>
    </location>
</feature>
<feature type="region of interest" description="Disordered" evidence="5">
    <location>
        <begin position="1"/>
        <end position="145"/>
    </location>
</feature>
<dbReference type="Proteomes" id="UP001164286">
    <property type="component" value="Unassembled WGS sequence"/>
</dbReference>
<proteinExistence type="predicted"/>
<feature type="domain" description="C3H1-type" evidence="6">
    <location>
        <begin position="154"/>
        <end position="174"/>
    </location>
</feature>
<dbReference type="RefSeq" id="XP_052942442.1">
    <property type="nucleotide sequence ID" value="XM_053091359.1"/>
</dbReference>
<evidence type="ECO:0000256" key="1">
    <source>
        <dbReference type="ARBA" id="ARBA00022723"/>
    </source>
</evidence>
<dbReference type="GO" id="GO:0008270">
    <property type="term" value="F:zinc ion binding"/>
    <property type="evidence" value="ECO:0007669"/>
    <property type="project" value="UniProtKB-KW"/>
</dbReference>
<feature type="zinc finger region" description="C3H1-type" evidence="4">
    <location>
        <begin position="154"/>
        <end position="174"/>
    </location>
</feature>
<feature type="compositionally biased region" description="Basic and acidic residues" evidence="5">
    <location>
        <begin position="612"/>
        <end position="621"/>
    </location>
</feature>
<dbReference type="PANTHER" id="PTHR11224">
    <property type="entry name" value="MAKORIN-RELATED"/>
    <property type="match status" value="1"/>
</dbReference>
<dbReference type="GeneID" id="77730564"/>
<evidence type="ECO:0000256" key="2">
    <source>
        <dbReference type="ARBA" id="ARBA00022771"/>
    </source>
</evidence>
<evidence type="ECO:0000259" key="6">
    <source>
        <dbReference type="PROSITE" id="PS50103"/>
    </source>
</evidence>
<accession>A0AA38H225</accession>
<dbReference type="Gene3D" id="4.10.1000.10">
    <property type="entry name" value="Zinc finger, CCCH-type"/>
    <property type="match status" value="1"/>
</dbReference>
<dbReference type="GO" id="GO:0061630">
    <property type="term" value="F:ubiquitin protein ligase activity"/>
    <property type="evidence" value="ECO:0007669"/>
    <property type="project" value="InterPro"/>
</dbReference>
<gene>
    <name evidence="7" type="ORF">MKK02DRAFT_40972</name>
</gene>
<feature type="compositionally biased region" description="Polar residues" evidence="5">
    <location>
        <begin position="253"/>
        <end position="272"/>
    </location>
</feature>
<feature type="compositionally biased region" description="Polar residues" evidence="5">
    <location>
        <begin position="491"/>
        <end position="500"/>
    </location>
</feature>
<organism evidence="7 8">
    <name type="scientific">Dioszegia hungarica</name>
    <dbReference type="NCBI Taxonomy" id="4972"/>
    <lineage>
        <taxon>Eukaryota</taxon>
        <taxon>Fungi</taxon>
        <taxon>Dikarya</taxon>
        <taxon>Basidiomycota</taxon>
        <taxon>Agaricomycotina</taxon>
        <taxon>Tremellomycetes</taxon>
        <taxon>Tremellales</taxon>
        <taxon>Bulleribasidiaceae</taxon>
        <taxon>Dioszegia</taxon>
    </lineage>
</organism>
<dbReference type="InterPro" id="IPR045072">
    <property type="entry name" value="MKRN-like"/>
</dbReference>
<dbReference type="AlphaFoldDB" id="A0AA38H225"/>
<dbReference type="InterPro" id="IPR036855">
    <property type="entry name" value="Znf_CCCH_sf"/>
</dbReference>
<dbReference type="PROSITE" id="PS50103">
    <property type="entry name" value="ZF_C3H1"/>
    <property type="match status" value="2"/>
</dbReference>
<feature type="compositionally biased region" description="Low complexity" evidence="5">
    <location>
        <begin position="534"/>
        <end position="551"/>
    </location>
</feature>
<feature type="compositionally biased region" description="Polar residues" evidence="5">
    <location>
        <begin position="26"/>
        <end position="48"/>
    </location>
</feature>
<feature type="compositionally biased region" description="Basic and acidic residues" evidence="5">
    <location>
        <begin position="630"/>
        <end position="649"/>
    </location>
</feature>
<dbReference type="GO" id="GO:0000209">
    <property type="term" value="P:protein polyubiquitination"/>
    <property type="evidence" value="ECO:0007669"/>
    <property type="project" value="InterPro"/>
</dbReference>
<dbReference type="Pfam" id="PF14608">
    <property type="entry name" value="zf-CCCH_2"/>
    <property type="match status" value="1"/>
</dbReference>
<feature type="domain" description="C3H1-type" evidence="6">
    <location>
        <begin position="176"/>
        <end position="203"/>
    </location>
</feature>
<feature type="compositionally biased region" description="Polar residues" evidence="5">
    <location>
        <begin position="345"/>
        <end position="360"/>
    </location>
</feature>
<protein>
    <recommendedName>
        <fullName evidence="6">C3H1-type domain-containing protein</fullName>
    </recommendedName>
</protein>
<keyword evidence="8" id="KW-1185">Reference proteome</keyword>